<name>A0A6J4L4V6_9GAMM</name>
<accession>A0A6J4L4V6</accession>
<gene>
    <name evidence="2" type="ORF">AVDCRST_MAG71-1329</name>
</gene>
<keyword evidence="1" id="KW-0472">Membrane</keyword>
<dbReference type="PROSITE" id="PS00409">
    <property type="entry name" value="PROKAR_NTER_METHYL"/>
    <property type="match status" value="1"/>
</dbReference>
<dbReference type="AlphaFoldDB" id="A0A6J4L4V6"/>
<protein>
    <submittedName>
        <fullName evidence="2">General secretion pathway protein J</fullName>
    </submittedName>
</protein>
<sequence>MTRVRALHYGRTRQARGFTLIEVLLATVLLAAGLALAFATLTAAMRTTTRGEAIAEHSERMRAVEGFLRRRLTGARPVAFGFDQATALPQRFVGEPDRMRFVADLPDYLGRGGPYLHDFAIDEAEGGMRMTLALSMVQAGAVIEEEPRPPEVLVEGLQGARFRYRALDNEGRLGEWLERWEALEQLPMLVEVTLRDADGRAWPPLVVRLPLAGGGTGSEITP</sequence>
<organism evidence="2">
    <name type="scientific">uncultured Lysobacter sp</name>
    <dbReference type="NCBI Taxonomy" id="271060"/>
    <lineage>
        <taxon>Bacteria</taxon>
        <taxon>Pseudomonadati</taxon>
        <taxon>Pseudomonadota</taxon>
        <taxon>Gammaproteobacteria</taxon>
        <taxon>Lysobacterales</taxon>
        <taxon>Lysobacteraceae</taxon>
        <taxon>Lysobacter</taxon>
        <taxon>environmental samples</taxon>
    </lineage>
</organism>
<proteinExistence type="predicted"/>
<dbReference type="Pfam" id="PF07963">
    <property type="entry name" value="N_methyl"/>
    <property type="match status" value="1"/>
</dbReference>
<reference evidence="2" key="1">
    <citation type="submission" date="2020-02" db="EMBL/GenBank/DDBJ databases">
        <authorList>
            <person name="Meier V. D."/>
        </authorList>
    </citation>
    <scope>NUCLEOTIDE SEQUENCE</scope>
    <source>
        <strain evidence="2">AVDCRST_MAG71</strain>
    </source>
</reference>
<evidence type="ECO:0000313" key="2">
    <source>
        <dbReference type="EMBL" id="CAA9322294.1"/>
    </source>
</evidence>
<dbReference type="EMBL" id="CADCUA010000333">
    <property type="protein sequence ID" value="CAA9322294.1"/>
    <property type="molecule type" value="Genomic_DNA"/>
</dbReference>
<keyword evidence="1" id="KW-0812">Transmembrane</keyword>
<evidence type="ECO:0000256" key="1">
    <source>
        <dbReference type="SAM" id="Phobius"/>
    </source>
</evidence>
<dbReference type="NCBIfam" id="TIGR02532">
    <property type="entry name" value="IV_pilin_GFxxxE"/>
    <property type="match status" value="1"/>
</dbReference>
<keyword evidence="1" id="KW-1133">Transmembrane helix</keyword>
<dbReference type="InterPro" id="IPR012902">
    <property type="entry name" value="N_methyl_site"/>
</dbReference>
<feature type="transmembrane region" description="Helical" evidence="1">
    <location>
        <begin position="20"/>
        <end position="41"/>
    </location>
</feature>